<comment type="subcellular location">
    <subcellularLocation>
        <location evidence="1">Periplasm</location>
    </subcellularLocation>
</comment>
<evidence type="ECO:0000256" key="5">
    <source>
        <dbReference type="ARBA" id="ARBA00022764"/>
    </source>
</evidence>
<accession>A0A1H3AW29</accession>
<gene>
    <name evidence="7" type="ORF">SAMN05444336_104334</name>
</gene>
<keyword evidence="4 6" id="KW-0732">Signal</keyword>
<keyword evidence="5" id="KW-0574">Periplasm</keyword>
<dbReference type="GO" id="GO:0055085">
    <property type="term" value="P:transmembrane transport"/>
    <property type="evidence" value="ECO:0007669"/>
    <property type="project" value="InterPro"/>
</dbReference>
<proteinExistence type="inferred from homology"/>
<dbReference type="NCBIfam" id="NF037995">
    <property type="entry name" value="TRAP_S1"/>
    <property type="match status" value="1"/>
</dbReference>
<keyword evidence="3" id="KW-0813">Transport</keyword>
<dbReference type="EMBL" id="FNMZ01000004">
    <property type="protein sequence ID" value="SDX33591.1"/>
    <property type="molecule type" value="Genomic_DNA"/>
</dbReference>
<sequence>MTRIHRTHRIARPLAAASALAFAAVAAAPAGADELVYGTHVPSTHSTADTVIVPWIDAVKDATGGDYEITMQWGGAVAKNAAIPGAIRDGLIDMGLMPDVYSPGEFPSSVVITSIALPGTDIRVMTGVASEARMLNCPGCVEEFAETDTVLISSSAIAPQYLMCKEPVTSLADLSGKKVRASGAPARVMAALGATPVALQFTDTYEAMERGQVDCTTGVETFMKDYNWWDSGKYVLELPLGTYHGVLILMNKYKYEDMAPETREAFDATLAGMTADYAFVYTEETELARKLAVEEHGVTYVAPDQDILDAIEAFKVEELKAAVETGEKRGAVNPQGLADLTLDLIEKWTAIVAEEGGDRAGFTAALQREVYDKVER</sequence>
<evidence type="ECO:0000256" key="3">
    <source>
        <dbReference type="ARBA" id="ARBA00022448"/>
    </source>
</evidence>
<dbReference type="InterPro" id="IPR038404">
    <property type="entry name" value="TRAP_DctP_sf"/>
</dbReference>
<protein>
    <submittedName>
        <fullName evidence="7">TRAP-type C4-dicarboxylate transport system, substrate-binding protein</fullName>
    </submittedName>
</protein>
<keyword evidence="8" id="KW-1185">Reference proteome</keyword>
<dbReference type="PANTHER" id="PTHR33376">
    <property type="match status" value="1"/>
</dbReference>
<evidence type="ECO:0000313" key="8">
    <source>
        <dbReference type="Proteomes" id="UP000199118"/>
    </source>
</evidence>
<evidence type="ECO:0000256" key="1">
    <source>
        <dbReference type="ARBA" id="ARBA00004418"/>
    </source>
</evidence>
<evidence type="ECO:0000256" key="2">
    <source>
        <dbReference type="ARBA" id="ARBA00009023"/>
    </source>
</evidence>
<dbReference type="Proteomes" id="UP000199118">
    <property type="component" value="Unassembled WGS sequence"/>
</dbReference>
<dbReference type="CDD" id="cd13666">
    <property type="entry name" value="PBP2_TRAP_DctP_like_1"/>
    <property type="match status" value="1"/>
</dbReference>
<evidence type="ECO:0000256" key="4">
    <source>
        <dbReference type="ARBA" id="ARBA00022729"/>
    </source>
</evidence>
<dbReference type="SUPFAM" id="SSF53850">
    <property type="entry name" value="Periplasmic binding protein-like II"/>
    <property type="match status" value="1"/>
</dbReference>
<dbReference type="RefSeq" id="WP_176954758.1">
    <property type="nucleotide sequence ID" value="NZ_FNMZ01000004.1"/>
</dbReference>
<evidence type="ECO:0000313" key="7">
    <source>
        <dbReference type="EMBL" id="SDX33591.1"/>
    </source>
</evidence>
<name>A0A1H3AW29_9RHOB</name>
<reference evidence="7 8" key="1">
    <citation type="submission" date="2016-10" db="EMBL/GenBank/DDBJ databases">
        <authorList>
            <person name="de Groot N.N."/>
        </authorList>
    </citation>
    <scope>NUCLEOTIDE SEQUENCE [LARGE SCALE GENOMIC DNA]</scope>
    <source>
        <strain evidence="7 8">DSM 17890</strain>
    </source>
</reference>
<dbReference type="InterPro" id="IPR018389">
    <property type="entry name" value="DctP_fam"/>
</dbReference>
<dbReference type="Gene3D" id="3.40.190.170">
    <property type="entry name" value="Bacterial extracellular solute-binding protein, family 7"/>
    <property type="match status" value="1"/>
</dbReference>
<feature type="chain" id="PRO_5011479035" evidence="6">
    <location>
        <begin position="33"/>
        <end position="376"/>
    </location>
</feature>
<dbReference type="STRING" id="356660.SAMN05444336_104334"/>
<dbReference type="AlphaFoldDB" id="A0A1H3AW29"/>
<comment type="similarity">
    <text evidence="2">Belongs to the bacterial solute-binding protein 7 family.</text>
</comment>
<dbReference type="PANTHER" id="PTHR33376:SF7">
    <property type="entry name" value="C4-DICARBOXYLATE-BINDING PROTEIN DCTB"/>
    <property type="match status" value="1"/>
</dbReference>
<evidence type="ECO:0000256" key="6">
    <source>
        <dbReference type="SAM" id="SignalP"/>
    </source>
</evidence>
<feature type="signal peptide" evidence="6">
    <location>
        <begin position="1"/>
        <end position="32"/>
    </location>
</feature>
<dbReference type="GO" id="GO:0042597">
    <property type="term" value="C:periplasmic space"/>
    <property type="evidence" value="ECO:0007669"/>
    <property type="project" value="UniProtKB-SubCell"/>
</dbReference>
<organism evidence="7 8">
    <name type="scientific">Albimonas donghaensis</name>
    <dbReference type="NCBI Taxonomy" id="356660"/>
    <lineage>
        <taxon>Bacteria</taxon>
        <taxon>Pseudomonadati</taxon>
        <taxon>Pseudomonadota</taxon>
        <taxon>Alphaproteobacteria</taxon>
        <taxon>Rhodobacterales</taxon>
        <taxon>Paracoccaceae</taxon>
        <taxon>Albimonas</taxon>
    </lineage>
</organism>
<dbReference type="Pfam" id="PF03480">
    <property type="entry name" value="DctP"/>
    <property type="match status" value="1"/>
</dbReference>